<reference evidence="6" key="1">
    <citation type="submission" date="2024-02" db="UniProtKB">
        <authorList>
            <consortium name="WormBaseParasite"/>
        </authorList>
    </citation>
    <scope>IDENTIFICATION</scope>
</reference>
<keyword evidence="5" id="KW-1185">Reference proteome</keyword>
<accession>A0AAF3J1N0</accession>
<evidence type="ECO:0000256" key="3">
    <source>
        <dbReference type="SAM" id="SignalP"/>
    </source>
</evidence>
<dbReference type="AlphaFoldDB" id="A0AAF3J1N0"/>
<feature type="compositionally biased region" description="Low complexity" evidence="2">
    <location>
        <begin position="184"/>
        <end position="197"/>
    </location>
</feature>
<sequence length="326" mass="36660">MLLYLGLFALALPLYAKIYVGKVEDTPVCTQGWEEYFESNQCIKAYTSKVDYFEAEIFCGKQGGHLVSVHNGFQNQQVLATAQTVFTQCRYWIGANRFGDFAKKNTRGSRRDSDYPWAWLDKSTFDFQSWKSGFPDSSSTSPDCAFMDVENGARWANNGSCAEQNCFVCQKPQANIGTTPQPVTNWPTPTTRNPWTTAWGRTTQNGWTTQDSWTNTPCPSADPSATSWQPWTSKSPNGDFSIGPTWWTVAPGKPAPTSALRASVFSTRGISDQSSTRRDDWVTTPYWFGSTYNPCGWMQQKKTRNTWKAANFKLFGLSSNHKSTKN</sequence>
<organism evidence="5 6">
    <name type="scientific">Mesorhabditis belari</name>
    <dbReference type="NCBI Taxonomy" id="2138241"/>
    <lineage>
        <taxon>Eukaryota</taxon>
        <taxon>Metazoa</taxon>
        <taxon>Ecdysozoa</taxon>
        <taxon>Nematoda</taxon>
        <taxon>Chromadorea</taxon>
        <taxon>Rhabditida</taxon>
        <taxon>Rhabditina</taxon>
        <taxon>Rhabditomorpha</taxon>
        <taxon>Rhabditoidea</taxon>
        <taxon>Rhabditidae</taxon>
        <taxon>Mesorhabditinae</taxon>
        <taxon>Mesorhabditis</taxon>
    </lineage>
</organism>
<dbReference type="InterPro" id="IPR001304">
    <property type="entry name" value="C-type_lectin-like"/>
</dbReference>
<dbReference type="PANTHER" id="PTHR22991:SF40">
    <property type="entry name" value="PROTEIN CBG13490"/>
    <property type="match status" value="1"/>
</dbReference>
<feature type="chain" id="PRO_5042084591" evidence="3">
    <location>
        <begin position="17"/>
        <end position="326"/>
    </location>
</feature>
<evidence type="ECO:0000259" key="4">
    <source>
        <dbReference type="PROSITE" id="PS50041"/>
    </source>
</evidence>
<dbReference type="Pfam" id="PF00059">
    <property type="entry name" value="Lectin_C"/>
    <property type="match status" value="1"/>
</dbReference>
<dbReference type="WBParaSite" id="MBELARI_LOCUS10619.2">
    <property type="protein sequence ID" value="MBELARI_LOCUS10619.2"/>
    <property type="gene ID" value="MBELARI_LOCUS10619"/>
</dbReference>
<keyword evidence="1" id="KW-1015">Disulfide bond</keyword>
<proteinExistence type="predicted"/>
<dbReference type="InterPro" id="IPR050976">
    <property type="entry name" value="Snaclec"/>
</dbReference>
<evidence type="ECO:0000256" key="2">
    <source>
        <dbReference type="SAM" id="MobiDB-lite"/>
    </source>
</evidence>
<evidence type="ECO:0000313" key="5">
    <source>
        <dbReference type="Proteomes" id="UP000887575"/>
    </source>
</evidence>
<dbReference type="Proteomes" id="UP000887575">
    <property type="component" value="Unassembled WGS sequence"/>
</dbReference>
<name>A0AAF3J1N0_9BILA</name>
<evidence type="ECO:0000313" key="6">
    <source>
        <dbReference type="WBParaSite" id="MBELARI_LOCUS10619.2"/>
    </source>
</evidence>
<dbReference type="CDD" id="cd00037">
    <property type="entry name" value="CLECT"/>
    <property type="match status" value="1"/>
</dbReference>
<dbReference type="InterPro" id="IPR016187">
    <property type="entry name" value="CTDL_fold"/>
</dbReference>
<feature type="region of interest" description="Disordered" evidence="2">
    <location>
        <begin position="179"/>
        <end position="198"/>
    </location>
</feature>
<dbReference type="PANTHER" id="PTHR22991">
    <property type="entry name" value="PROTEIN CBG13490"/>
    <property type="match status" value="1"/>
</dbReference>
<protein>
    <submittedName>
        <fullName evidence="6">C-type lectin domain-containing protein</fullName>
    </submittedName>
</protein>
<dbReference type="Gene3D" id="3.10.100.10">
    <property type="entry name" value="Mannose-Binding Protein A, subunit A"/>
    <property type="match status" value="1"/>
</dbReference>
<evidence type="ECO:0000256" key="1">
    <source>
        <dbReference type="ARBA" id="ARBA00023157"/>
    </source>
</evidence>
<dbReference type="SMART" id="SM00034">
    <property type="entry name" value="CLECT"/>
    <property type="match status" value="1"/>
</dbReference>
<feature type="signal peptide" evidence="3">
    <location>
        <begin position="1"/>
        <end position="16"/>
    </location>
</feature>
<dbReference type="InterPro" id="IPR016186">
    <property type="entry name" value="C-type_lectin-like/link_sf"/>
</dbReference>
<dbReference type="PROSITE" id="PS50041">
    <property type="entry name" value="C_TYPE_LECTIN_2"/>
    <property type="match status" value="1"/>
</dbReference>
<keyword evidence="3" id="KW-0732">Signal</keyword>
<dbReference type="SUPFAM" id="SSF56436">
    <property type="entry name" value="C-type lectin-like"/>
    <property type="match status" value="1"/>
</dbReference>
<feature type="domain" description="C-type lectin" evidence="4">
    <location>
        <begin position="38"/>
        <end position="170"/>
    </location>
</feature>